<gene>
    <name evidence="2" type="ORF">G3M78_14235</name>
</gene>
<sequence length="317" mass="35520">MIALPETKFPKRLSGLLFFAWATLLAGCAETPWTQEGDIVANLENVHTSDGAQSEQSAEAERAEPSPIVAQTEPSKFMVLHAPVRVLEATTQFVEPVRESIIKAFAESGFSHAAAIDYPKFEQSLNAHNNLTADQIFLDHAQDYEPRYLVLFDIEVNSANKHRALAALRAKTFDVPTGRLISITEKFAEIPWSQSALNADETLASAALETAREASAVMIRAAKRNDEIGRPEEFRLVFLGFSENEMDGIFEIVSAMDFHEIKEVEFEAGRMDVIALHSGSAIALRREIRNTFRRIYFPMETVLIDDHEIHFRAVQEN</sequence>
<protein>
    <submittedName>
        <fullName evidence="2">Uncharacterized protein</fullName>
    </submittedName>
</protein>
<evidence type="ECO:0000313" key="3">
    <source>
        <dbReference type="Proteomes" id="UP000594464"/>
    </source>
</evidence>
<dbReference type="EMBL" id="CP048620">
    <property type="protein sequence ID" value="QPJ66493.1"/>
    <property type="molecule type" value="Genomic_DNA"/>
</dbReference>
<dbReference type="AlphaFoldDB" id="A0A7T0C4S1"/>
<evidence type="ECO:0000256" key="1">
    <source>
        <dbReference type="SAM" id="MobiDB-lite"/>
    </source>
</evidence>
<accession>A0A7T0C4S1</accession>
<organism evidence="2 3">
    <name type="scientific">Candidatus Nitrohelix vancouverensis</name>
    <dbReference type="NCBI Taxonomy" id="2705534"/>
    <lineage>
        <taxon>Bacteria</taxon>
        <taxon>Pseudomonadati</taxon>
        <taxon>Nitrospinota/Tectimicrobiota group</taxon>
        <taxon>Nitrospinota</taxon>
        <taxon>Nitrospinia</taxon>
        <taxon>Nitrospinales</taxon>
        <taxon>Nitrospinaceae</taxon>
        <taxon>Candidatus Nitrohelix</taxon>
    </lineage>
</organism>
<proteinExistence type="predicted"/>
<evidence type="ECO:0000313" key="2">
    <source>
        <dbReference type="EMBL" id="QPJ66493.1"/>
    </source>
</evidence>
<reference evidence="3" key="1">
    <citation type="submission" date="2020-02" db="EMBL/GenBank/DDBJ databases">
        <title>Genomic and physiological characterization of two novel Nitrospinaceae genera.</title>
        <authorList>
            <person name="Mueller A.J."/>
            <person name="Jung M.-Y."/>
            <person name="Strachan C.R."/>
            <person name="Herbold C.W."/>
            <person name="Kirkegaard R.H."/>
            <person name="Daims H."/>
        </authorList>
    </citation>
    <scope>NUCLEOTIDE SEQUENCE [LARGE SCALE GENOMIC DNA]</scope>
</reference>
<dbReference type="Proteomes" id="UP000594464">
    <property type="component" value="Chromosome"/>
</dbReference>
<feature type="region of interest" description="Disordered" evidence="1">
    <location>
        <begin position="48"/>
        <end position="67"/>
    </location>
</feature>
<name>A0A7T0C4S1_9BACT</name>
<dbReference type="KEGG" id="nva:G3M78_14235"/>